<gene>
    <name evidence="3" type="ORF">WKW79_23855</name>
</gene>
<comment type="similarity">
    <text evidence="1">Belongs to the UPF0065 (bug) family.</text>
</comment>
<sequence>MAPATTSTSRSRGRLWISALALLAACAFPAQAESYPDRPIKMVVPYAAGAAADQLARLLGERLNRSLGKPVIVDNRAGAGGTLGADIVAKAPPDGYTLVLGTDASQATNVYLSKKFPYEPAKSFTPVAPAAINHIVLIVNPELPVKSVAELIKYAKAHPKELSFGSSGAGSAHHLAGELLNEKAGIEMVHIPYKGGAPAMTDLLGGTLKVLFASMATAKPYIDSGRVRALAVVEQKRFHGLPDLPTVGETVPGYAISSWFAVFGPAGMQKPIVSQLNTAINQALTSPDLRESLEKFGMTATGGSPQELEAMLKSELATREKLVKAAGIEPE</sequence>
<dbReference type="EMBL" id="JBBKZS010000011">
    <property type="protein sequence ID" value="MEJ8857628.1"/>
    <property type="molecule type" value="Genomic_DNA"/>
</dbReference>
<dbReference type="InterPro" id="IPR005064">
    <property type="entry name" value="BUG"/>
</dbReference>
<feature type="signal peptide" evidence="2">
    <location>
        <begin position="1"/>
        <end position="32"/>
    </location>
</feature>
<dbReference type="Gene3D" id="3.40.190.150">
    <property type="entry name" value="Bordetella uptake gene, domain 1"/>
    <property type="match status" value="1"/>
</dbReference>
<dbReference type="InterPro" id="IPR042100">
    <property type="entry name" value="Bug_dom1"/>
</dbReference>
<accession>A0ABU8XCR0</accession>
<dbReference type="SUPFAM" id="SSF53850">
    <property type="entry name" value="Periplasmic binding protein-like II"/>
    <property type="match status" value="1"/>
</dbReference>
<dbReference type="PANTHER" id="PTHR42928:SF5">
    <property type="entry name" value="BLR1237 PROTEIN"/>
    <property type="match status" value="1"/>
</dbReference>
<evidence type="ECO:0000313" key="3">
    <source>
        <dbReference type="EMBL" id="MEJ8857628.1"/>
    </source>
</evidence>
<evidence type="ECO:0000313" key="4">
    <source>
        <dbReference type="Proteomes" id="UP001367030"/>
    </source>
</evidence>
<dbReference type="PANTHER" id="PTHR42928">
    <property type="entry name" value="TRICARBOXYLATE-BINDING PROTEIN"/>
    <property type="match status" value="1"/>
</dbReference>
<reference evidence="3 4" key="1">
    <citation type="submission" date="2024-03" db="EMBL/GenBank/DDBJ databases">
        <title>Novel species of the genus Variovorax.</title>
        <authorList>
            <person name="Liu Q."/>
            <person name="Xin Y.-H."/>
        </authorList>
    </citation>
    <scope>NUCLEOTIDE SEQUENCE [LARGE SCALE GENOMIC DNA]</scope>
    <source>
        <strain evidence="3 4">KACC 18901</strain>
    </source>
</reference>
<dbReference type="Gene3D" id="3.40.190.10">
    <property type="entry name" value="Periplasmic binding protein-like II"/>
    <property type="match status" value="1"/>
</dbReference>
<protein>
    <submittedName>
        <fullName evidence="3">Tripartite tricarboxylate transporter substrate binding protein</fullName>
    </submittedName>
</protein>
<evidence type="ECO:0000256" key="1">
    <source>
        <dbReference type="ARBA" id="ARBA00006987"/>
    </source>
</evidence>
<dbReference type="CDD" id="cd13578">
    <property type="entry name" value="PBP2_Bug27"/>
    <property type="match status" value="1"/>
</dbReference>
<keyword evidence="2" id="KW-0732">Signal</keyword>
<dbReference type="Proteomes" id="UP001367030">
    <property type="component" value="Unassembled WGS sequence"/>
</dbReference>
<evidence type="ECO:0000256" key="2">
    <source>
        <dbReference type="SAM" id="SignalP"/>
    </source>
</evidence>
<dbReference type="PIRSF" id="PIRSF017082">
    <property type="entry name" value="YflP"/>
    <property type="match status" value="1"/>
</dbReference>
<keyword evidence="4" id="KW-1185">Reference proteome</keyword>
<feature type="chain" id="PRO_5045531014" evidence="2">
    <location>
        <begin position="33"/>
        <end position="331"/>
    </location>
</feature>
<proteinExistence type="inferred from homology"/>
<comment type="caution">
    <text evidence="3">The sequence shown here is derived from an EMBL/GenBank/DDBJ whole genome shotgun (WGS) entry which is preliminary data.</text>
</comment>
<organism evidence="3 4">
    <name type="scientific">Variovorax robiniae</name>
    <dbReference type="NCBI Taxonomy" id="1836199"/>
    <lineage>
        <taxon>Bacteria</taxon>
        <taxon>Pseudomonadati</taxon>
        <taxon>Pseudomonadota</taxon>
        <taxon>Betaproteobacteria</taxon>
        <taxon>Burkholderiales</taxon>
        <taxon>Comamonadaceae</taxon>
        <taxon>Variovorax</taxon>
    </lineage>
</organism>
<dbReference type="RefSeq" id="WP_340337693.1">
    <property type="nucleotide sequence ID" value="NZ_JBBKZS010000011.1"/>
</dbReference>
<dbReference type="Pfam" id="PF03401">
    <property type="entry name" value="TctC"/>
    <property type="match status" value="1"/>
</dbReference>
<name>A0ABU8XCR0_9BURK</name>